<dbReference type="InterPro" id="IPR049172">
    <property type="entry name" value="DUF6857_pln"/>
</dbReference>
<dbReference type="InterPro" id="IPR048297">
    <property type="entry name" value="DUF936_dom_pln"/>
</dbReference>
<dbReference type="InterPro" id="IPR010341">
    <property type="entry name" value="DUF936_pln"/>
</dbReference>
<name>A0A4V6AAH8_POPAL</name>
<comment type="caution">
    <text evidence="3">The sequence shown here is derived from an EMBL/GenBank/DDBJ whole genome shotgun (WGS) entry which is preliminary data.</text>
</comment>
<reference evidence="3" key="1">
    <citation type="submission" date="2018-10" db="EMBL/GenBank/DDBJ databases">
        <title>Population genomic analysis revealed the cold adaptation of white poplar.</title>
        <authorList>
            <person name="Liu Y.-J."/>
        </authorList>
    </citation>
    <scope>NUCLEOTIDE SEQUENCE [LARGE SCALE GENOMIC DNA]</scope>
    <source>
        <strain evidence="3">PAL-ZL1</strain>
    </source>
</reference>
<gene>
    <name evidence="3" type="ORF">D5086_0000108260</name>
</gene>
<dbReference type="Pfam" id="PF06075">
    <property type="entry name" value="DUF936"/>
    <property type="match status" value="1"/>
</dbReference>
<dbReference type="EMBL" id="RCHU01000306">
    <property type="protein sequence ID" value="TKS08176.1"/>
    <property type="molecule type" value="Genomic_DNA"/>
</dbReference>
<organism evidence="3">
    <name type="scientific">Populus alba</name>
    <name type="common">White poplar</name>
    <dbReference type="NCBI Taxonomy" id="43335"/>
    <lineage>
        <taxon>Eukaryota</taxon>
        <taxon>Viridiplantae</taxon>
        <taxon>Streptophyta</taxon>
        <taxon>Embryophyta</taxon>
        <taxon>Tracheophyta</taxon>
        <taxon>Spermatophyta</taxon>
        <taxon>Magnoliopsida</taxon>
        <taxon>eudicotyledons</taxon>
        <taxon>Gunneridae</taxon>
        <taxon>Pentapetalae</taxon>
        <taxon>rosids</taxon>
        <taxon>fabids</taxon>
        <taxon>Malpighiales</taxon>
        <taxon>Salicaceae</taxon>
        <taxon>Saliceae</taxon>
        <taxon>Populus</taxon>
    </lineage>
</organism>
<feature type="domain" description="DUF936" evidence="1">
    <location>
        <begin position="1"/>
        <end position="35"/>
    </location>
</feature>
<protein>
    <submittedName>
        <fullName evidence="3">Uncharacterized protein</fullName>
    </submittedName>
</protein>
<dbReference type="PANTHER" id="PTHR31928:SF12">
    <property type="entry name" value="DUF3741 DOMAIN-CONTAINING PROTEIN"/>
    <property type="match status" value="1"/>
</dbReference>
<dbReference type="STRING" id="43335.A0A4V6AAH8"/>
<feature type="domain" description="DUF6857" evidence="2">
    <location>
        <begin position="74"/>
        <end position="178"/>
    </location>
</feature>
<evidence type="ECO:0000313" key="3">
    <source>
        <dbReference type="EMBL" id="TKS08176.1"/>
    </source>
</evidence>
<evidence type="ECO:0000259" key="2">
    <source>
        <dbReference type="Pfam" id="PF21647"/>
    </source>
</evidence>
<proteinExistence type="predicted"/>
<sequence>MYVEKLEAAYPIPMLRGIKPLPGRHPCYGNPKKLLSIDNLKNFLGVSSLETMVEDCIEVPKKTKTKKPRSLSVPKEVSRQRDIALFAAVEALQEASTAERLLKCLSTYSQLLKAKGNDQQLSVDKFFTLQDDLTNTRLILHSLKSIGQRRTADTNPNAPDAVGEALRLALDIKQNTTS</sequence>
<dbReference type="Pfam" id="PF21647">
    <property type="entry name" value="DUF6857"/>
    <property type="match status" value="1"/>
</dbReference>
<dbReference type="AlphaFoldDB" id="A0A4V6AAH8"/>
<dbReference type="PANTHER" id="PTHR31928">
    <property type="entry name" value="EXPRESSED PROTEIN"/>
    <property type="match status" value="1"/>
</dbReference>
<evidence type="ECO:0000259" key="1">
    <source>
        <dbReference type="Pfam" id="PF06075"/>
    </source>
</evidence>
<accession>A0A4V6AAH8</accession>